<organism evidence="11 12">
    <name type="scientific">Moorena producens 3L</name>
    <dbReference type="NCBI Taxonomy" id="489825"/>
    <lineage>
        <taxon>Bacteria</taxon>
        <taxon>Bacillati</taxon>
        <taxon>Cyanobacteriota</taxon>
        <taxon>Cyanophyceae</taxon>
        <taxon>Coleofasciculales</taxon>
        <taxon>Coleofasciculaceae</taxon>
        <taxon>Moorena</taxon>
    </lineage>
</organism>
<evidence type="ECO:0000256" key="6">
    <source>
        <dbReference type="NCBIfam" id="TIGR01068"/>
    </source>
</evidence>
<evidence type="ECO:0000256" key="7">
    <source>
        <dbReference type="PIRNR" id="PIRNR000077"/>
    </source>
</evidence>
<evidence type="ECO:0000259" key="10">
    <source>
        <dbReference type="PROSITE" id="PS51352"/>
    </source>
</evidence>
<accession>F4Y360</accession>
<dbReference type="FunFam" id="3.40.30.10:FF:000001">
    <property type="entry name" value="Thioredoxin"/>
    <property type="match status" value="1"/>
</dbReference>
<dbReference type="InterPro" id="IPR005746">
    <property type="entry name" value="Thioredoxin"/>
</dbReference>
<dbReference type="InterPro" id="IPR017937">
    <property type="entry name" value="Thioredoxin_CS"/>
</dbReference>
<feature type="active site" description="Nucleophile" evidence="8">
    <location>
        <position position="34"/>
    </location>
</feature>
<feature type="site" description="Contributes to redox potential value" evidence="8">
    <location>
        <position position="32"/>
    </location>
</feature>
<dbReference type="PROSITE" id="PS51352">
    <property type="entry name" value="THIOREDOXIN_2"/>
    <property type="match status" value="1"/>
</dbReference>
<keyword evidence="2" id="KW-0813">Transport</keyword>
<dbReference type="Gene3D" id="3.40.30.10">
    <property type="entry name" value="Glutaredoxin"/>
    <property type="match status" value="1"/>
</dbReference>
<dbReference type="GO" id="GO:0015035">
    <property type="term" value="F:protein-disulfide reductase activity"/>
    <property type="evidence" value="ECO:0007669"/>
    <property type="project" value="UniProtKB-UniRule"/>
</dbReference>
<feature type="disulfide bond" description="Redox-active" evidence="9">
    <location>
        <begin position="31"/>
        <end position="34"/>
    </location>
</feature>
<feature type="domain" description="Thioredoxin" evidence="10">
    <location>
        <begin position="1"/>
        <end position="107"/>
    </location>
</feature>
<keyword evidence="4 9" id="KW-1015">Disulfide bond</keyword>
<feature type="active site" description="Nucleophile" evidence="8">
    <location>
        <position position="31"/>
    </location>
</feature>
<dbReference type="PANTHER" id="PTHR45663:SF11">
    <property type="entry name" value="GEO12009P1"/>
    <property type="match status" value="1"/>
</dbReference>
<dbReference type="PIRSF" id="PIRSF000077">
    <property type="entry name" value="Thioredoxin"/>
    <property type="match status" value="1"/>
</dbReference>
<reference evidence="12" key="1">
    <citation type="journal article" date="2011" name="Proc. Natl. Acad. Sci. U.S.A.">
        <title>Genomic insights into the physiology and ecology of the marine filamentous cyanobacterium Lyngbya majuscula.</title>
        <authorList>
            <person name="Jones A.C."/>
            <person name="Monroe E.A."/>
            <person name="Podell S."/>
            <person name="Hess W.R."/>
            <person name="Klages S."/>
            <person name="Esquenazi E."/>
            <person name="Niessen S."/>
            <person name="Hoover H."/>
            <person name="Rothmann M."/>
            <person name="Lasken R.S."/>
            <person name="Yates J.R.III."/>
            <person name="Reinhardt R."/>
            <person name="Kube M."/>
            <person name="Burkart M.D."/>
            <person name="Allen E.E."/>
            <person name="Dorrestein P.C."/>
            <person name="Gerwick W.H."/>
            <person name="Gerwick L."/>
        </authorList>
    </citation>
    <scope>NUCLEOTIDE SEQUENCE [LARGE SCALE GENOMIC DNA]</scope>
    <source>
        <strain evidence="12">3L</strain>
    </source>
</reference>
<dbReference type="InterPro" id="IPR036249">
    <property type="entry name" value="Thioredoxin-like_sf"/>
</dbReference>
<dbReference type="PROSITE" id="PS00194">
    <property type="entry name" value="THIOREDOXIN_1"/>
    <property type="match status" value="1"/>
</dbReference>
<dbReference type="Pfam" id="PF00085">
    <property type="entry name" value="Thioredoxin"/>
    <property type="match status" value="1"/>
</dbReference>
<evidence type="ECO:0000256" key="9">
    <source>
        <dbReference type="PIRSR" id="PIRSR000077-4"/>
    </source>
</evidence>
<dbReference type="AlphaFoldDB" id="F4Y360"/>
<feature type="site" description="Deprotonates C-terminal active site Cys" evidence="8">
    <location>
        <position position="25"/>
    </location>
</feature>
<sequence length="108" mass="12116">MSTVPYIKDSEFDSILTYEGPVVVDFTAPWCGPCRKISPFMEQLAEDYKDRVQVVKIDIDADKATAKKYRIRSIPAVLIFKGGEVVENIVGVVPYEKFTAALEKQLQG</sequence>
<evidence type="ECO:0000256" key="8">
    <source>
        <dbReference type="PIRSR" id="PIRSR000077-1"/>
    </source>
</evidence>
<dbReference type="eggNOG" id="COG3118">
    <property type="taxonomic scope" value="Bacteria"/>
</dbReference>
<dbReference type="Proteomes" id="UP000003959">
    <property type="component" value="Unassembled WGS sequence"/>
</dbReference>
<dbReference type="PRINTS" id="PR00421">
    <property type="entry name" value="THIOREDOXIN"/>
</dbReference>
<keyword evidence="3" id="KW-0249">Electron transport</keyword>
<evidence type="ECO:0000313" key="11">
    <source>
        <dbReference type="EMBL" id="EGJ28536.1"/>
    </source>
</evidence>
<evidence type="ECO:0000256" key="2">
    <source>
        <dbReference type="ARBA" id="ARBA00022448"/>
    </source>
</evidence>
<evidence type="ECO:0000256" key="3">
    <source>
        <dbReference type="ARBA" id="ARBA00022982"/>
    </source>
</evidence>
<keyword evidence="5 9" id="KW-0676">Redox-active center</keyword>
<feature type="site" description="Contributes to redox potential value" evidence="8">
    <location>
        <position position="33"/>
    </location>
</feature>
<protein>
    <recommendedName>
        <fullName evidence="6 7">Thioredoxin</fullName>
    </recommendedName>
</protein>
<dbReference type="GO" id="GO:0005829">
    <property type="term" value="C:cytosol"/>
    <property type="evidence" value="ECO:0007669"/>
    <property type="project" value="TreeGrafter"/>
</dbReference>
<evidence type="ECO:0000256" key="5">
    <source>
        <dbReference type="ARBA" id="ARBA00023284"/>
    </source>
</evidence>
<keyword evidence="12" id="KW-1185">Reference proteome</keyword>
<evidence type="ECO:0000256" key="1">
    <source>
        <dbReference type="ARBA" id="ARBA00008987"/>
    </source>
</evidence>
<dbReference type="EMBL" id="GL890973">
    <property type="protein sequence ID" value="EGJ28536.1"/>
    <property type="molecule type" value="Genomic_DNA"/>
</dbReference>
<dbReference type="GO" id="GO:0045454">
    <property type="term" value="P:cell redox homeostasis"/>
    <property type="evidence" value="ECO:0007669"/>
    <property type="project" value="TreeGrafter"/>
</dbReference>
<dbReference type="SUPFAM" id="SSF52833">
    <property type="entry name" value="Thioredoxin-like"/>
    <property type="match status" value="1"/>
</dbReference>
<evidence type="ECO:0000256" key="4">
    <source>
        <dbReference type="ARBA" id="ARBA00023157"/>
    </source>
</evidence>
<name>F4Y360_9CYAN</name>
<dbReference type="NCBIfam" id="TIGR01068">
    <property type="entry name" value="thioredoxin"/>
    <property type="match status" value="1"/>
</dbReference>
<dbReference type="HOGENOM" id="CLU_090389_10_2_3"/>
<dbReference type="InterPro" id="IPR013766">
    <property type="entry name" value="Thioredoxin_domain"/>
</dbReference>
<proteinExistence type="inferred from homology"/>
<dbReference type="PANTHER" id="PTHR45663">
    <property type="entry name" value="GEO12009P1"/>
    <property type="match status" value="1"/>
</dbReference>
<dbReference type="OrthoDB" id="530955at2"/>
<comment type="similarity">
    <text evidence="1 7">Belongs to the thioredoxin family.</text>
</comment>
<dbReference type="CDD" id="cd02947">
    <property type="entry name" value="TRX_family"/>
    <property type="match status" value="1"/>
</dbReference>
<evidence type="ECO:0000313" key="12">
    <source>
        <dbReference type="Proteomes" id="UP000003959"/>
    </source>
</evidence>
<dbReference type="RefSeq" id="WP_008191112.1">
    <property type="nucleotide sequence ID" value="NZ_GL890973.1"/>
</dbReference>
<gene>
    <name evidence="11" type="ORF">LYNGBM3L_72720</name>
</gene>